<dbReference type="InterPro" id="IPR052020">
    <property type="entry name" value="Cyclic_di-GMP/3'3'-cGAMP_PDE"/>
</dbReference>
<dbReference type="Pfam" id="PF11127">
    <property type="entry name" value="YgaP-like_TM"/>
    <property type="match status" value="1"/>
</dbReference>
<dbReference type="AlphaFoldDB" id="A0AAX2A878"/>
<dbReference type="PANTHER" id="PTHR45228">
    <property type="entry name" value="CYCLIC DI-GMP PHOSPHODIESTERASE TM_0186-RELATED"/>
    <property type="match status" value="1"/>
</dbReference>
<dbReference type="PROSITE" id="PS51832">
    <property type="entry name" value="HD_GYP"/>
    <property type="match status" value="1"/>
</dbReference>
<dbReference type="InterPro" id="IPR021309">
    <property type="entry name" value="YgaP-like_TM"/>
</dbReference>
<dbReference type="Proteomes" id="UP000289193">
    <property type="component" value="Unassembled WGS sequence"/>
</dbReference>
<dbReference type="SMART" id="SM00471">
    <property type="entry name" value="HDc"/>
    <property type="match status" value="1"/>
</dbReference>
<feature type="transmembrane region" description="Helical" evidence="1">
    <location>
        <begin position="37"/>
        <end position="64"/>
    </location>
</feature>
<evidence type="ECO:0000313" key="3">
    <source>
        <dbReference type="EMBL" id="RXK10055.1"/>
    </source>
</evidence>
<dbReference type="PANTHER" id="PTHR45228:SF1">
    <property type="entry name" value="CYCLIC DI-GMP PHOSPHODIESTERASE TM_0186"/>
    <property type="match status" value="1"/>
</dbReference>
<accession>A0AAX2A878</accession>
<keyword evidence="1" id="KW-0812">Transmembrane</keyword>
<evidence type="ECO:0000259" key="2">
    <source>
        <dbReference type="PROSITE" id="PS51832"/>
    </source>
</evidence>
<name>A0AAX2A878_9BACT</name>
<dbReference type="EMBL" id="PDKM01000003">
    <property type="protein sequence ID" value="RXK10055.1"/>
    <property type="molecule type" value="Genomic_DNA"/>
</dbReference>
<organism evidence="3 4">
    <name type="scientific">Halarcobacter bivalviorum</name>
    <dbReference type="NCBI Taxonomy" id="663364"/>
    <lineage>
        <taxon>Bacteria</taxon>
        <taxon>Pseudomonadati</taxon>
        <taxon>Campylobacterota</taxon>
        <taxon>Epsilonproteobacteria</taxon>
        <taxon>Campylobacterales</taxon>
        <taxon>Arcobacteraceae</taxon>
        <taxon>Halarcobacter</taxon>
    </lineage>
</organism>
<keyword evidence="4" id="KW-1185">Reference proteome</keyword>
<keyword evidence="1" id="KW-1133">Transmembrane helix</keyword>
<sequence>MIKELPLQLFTILKNKIEEYNTKRVCNMSSEESYLRIAIAILLFSYSLVGNFTLLTIFSVILGYTGVTRYCTIYRIFDINRKIALETIYLKYLPKYNPEPVMILDKTSNIIFKNEPAKKNLNISNFSKQIKNPIEIINEEKTFTIQYESSDKKVYLINLRGVKKIGYILAYATDITEVLNAEKEIIDIQKDVVYTMGAIGETRSKETGNHVKRVAIYSEILALKYGLSKEETELLKLASPMHDIGKVGIKDEILNKPGKLTDEEFKIMKGHASLGYKMLKNSEKPILKAAAIVAHEHHEKWDGTGYPRKLKENEIHIFGRITAIADVFDALGSDRVYKKAWPLEKIFEFFKEQRGKHFDPKLVDIFFENFDEINEVRLKYQDK</sequence>
<dbReference type="CDD" id="cd00077">
    <property type="entry name" value="HDc"/>
    <property type="match status" value="1"/>
</dbReference>
<comment type="caution">
    <text evidence="3">The sequence shown here is derived from an EMBL/GenBank/DDBJ whole genome shotgun (WGS) entry which is preliminary data.</text>
</comment>
<dbReference type="Gene3D" id="1.10.3210.10">
    <property type="entry name" value="Hypothetical protein af1432"/>
    <property type="match status" value="1"/>
</dbReference>
<dbReference type="InterPro" id="IPR003607">
    <property type="entry name" value="HD/PDEase_dom"/>
</dbReference>
<evidence type="ECO:0000313" key="4">
    <source>
        <dbReference type="Proteomes" id="UP000289193"/>
    </source>
</evidence>
<proteinExistence type="predicted"/>
<gene>
    <name evidence="3" type="ORF">CRV05_06675</name>
</gene>
<dbReference type="InterPro" id="IPR037522">
    <property type="entry name" value="HD_GYP_dom"/>
</dbReference>
<reference evidence="3 4" key="1">
    <citation type="submission" date="2017-10" db="EMBL/GenBank/DDBJ databases">
        <title>Genomics of the genus Arcobacter.</title>
        <authorList>
            <person name="Perez-Cataluna A."/>
            <person name="Figueras M.J."/>
        </authorList>
    </citation>
    <scope>NUCLEOTIDE SEQUENCE [LARGE SCALE GENOMIC DNA]</scope>
    <source>
        <strain evidence="3 4">CECT 7835</strain>
    </source>
</reference>
<dbReference type="SUPFAM" id="SSF109604">
    <property type="entry name" value="HD-domain/PDEase-like"/>
    <property type="match status" value="1"/>
</dbReference>
<feature type="domain" description="HD-GYP" evidence="2">
    <location>
        <begin position="185"/>
        <end position="382"/>
    </location>
</feature>
<keyword evidence="1" id="KW-0472">Membrane</keyword>
<evidence type="ECO:0000256" key="1">
    <source>
        <dbReference type="SAM" id="Phobius"/>
    </source>
</evidence>
<dbReference type="Pfam" id="PF13487">
    <property type="entry name" value="HD_5"/>
    <property type="match status" value="1"/>
</dbReference>
<protein>
    <submittedName>
        <fullName evidence="3">Metal-dependent phosphohydrolase</fullName>
    </submittedName>
</protein>